<name>A0A251XHG1_CLAMM</name>
<organism evidence="2 3">
    <name type="scientific">Clavibacter michiganensis subsp. michiganensis</name>
    <dbReference type="NCBI Taxonomy" id="33013"/>
    <lineage>
        <taxon>Bacteria</taxon>
        <taxon>Bacillati</taxon>
        <taxon>Actinomycetota</taxon>
        <taxon>Actinomycetes</taxon>
        <taxon>Micrococcales</taxon>
        <taxon>Microbacteriaceae</taxon>
        <taxon>Clavibacter</taxon>
    </lineage>
</organism>
<proteinExistence type="predicted"/>
<keyword evidence="1" id="KW-1133">Transmembrane helix</keyword>
<dbReference type="AlphaFoldDB" id="A0A251XHG1"/>
<feature type="transmembrane region" description="Helical" evidence="1">
    <location>
        <begin position="6"/>
        <end position="26"/>
    </location>
</feature>
<reference evidence="2 3" key="1">
    <citation type="submission" date="2016-08" db="EMBL/GenBank/DDBJ databases">
        <title>Genome sequence of Clavibacter michiganensis subsp. michiganensis strain CASJ007.</title>
        <authorList>
            <person name="Thapa S.P."/>
            <person name="Coaker G."/>
        </authorList>
    </citation>
    <scope>NUCLEOTIDE SEQUENCE [LARGE SCALE GENOMIC DNA]</scope>
    <source>
        <strain evidence="2">CASJ007</strain>
    </source>
</reference>
<keyword evidence="3" id="KW-1185">Reference proteome</keyword>
<dbReference type="GO" id="GO:0016740">
    <property type="term" value="F:transferase activity"/>
    <property type="evidence" value="ECO:0007669"/>
    <property type="project" value="UniProtKB-KW"/>
</dbReference>
<sequence>MVALLFAGAFSLAFTLFLTPLFIKLFHRLQWGQFIRDDGPQTHHTSAAPPRWAASSSSWRACSATSWGTCSRGTGSDSTR</sequence>
<gene>
    <name evidence="2" type="ORF">CMMCAS07_11355</name>
</gene>
<protein>
    <submittedName>
        <fullName evidence="2">Phospho-N-acetylmuramoyl-pentapeptide-transferase</fullName>
    </submittedName>
</protein>
<accession>A0A251XHG1</accession>
<dbReference type="EMBL" id="MDHH01000002">
    <property type="protein sequence ID" value="OUE02607.1"/>
    <property type="molecule type" value="Genomic_DNA"/>
</dbReference>
<keyword evidence="2" id="KW-0808">Transferase</keyword>
<keyword evidence="1" id="KW-0812">Transmembrane</keyword>
<evidence type="ECO:0000313" key="2">
    <source>
        <dbReference type="EMBL" id="OUE02607.1"/>
    </source>
</evidence>
<dbReference type="Proteomes" id="UP000195062">
    <property type="component" value="Unassembled WGS sequence"/>
</dbReference>
<evidence type="ECO:0000313" key="3">
    <source>
        <dbReference type="Proteomes" id="UP000195062"/>
    </source>
</evidence>
<comment type="caution">
    <text evidence="2">The sequence shown here is derived from an EMBL/GenBank/DDBJ whole genome shotgun (WGS) entry which is preliminary data.</text>
</comment>
<keyword evidence="1" id="KW-0472">Membrane</keyword>
<evidence type="ECO:0000256" key="1">
    <source>
        <dbReference type="SAM" id="Phobius"/>
    </source>
</evidence>